<reference evidence="3" key="1">
    <citation type="submission" date="2016-10" db="EMBL/GenBank/DDBJ databases">
        <authorList>
            <person name="Varghese N."/>
            <person name="Submissions S."/>
        </authorList>
    </citation>
    <scope>NUCLEOTIDE SEQUENCE [LARGE SCALE GENOMIC DNA]</scope>
    <source>
        <strain evidence="3">N6PO6</strain>
    </source>
</reference>
<evidence type="ECO:0000313" key="2">
    <source>
        <dbReference type="EMBL" id="SFN52803.1"/>
    </source>
</evidence>
<name>A0A1I4ZRX8_9GAMM</name>
<gene>
    <name evidence="2" type="ORF">SAMN05216516_109112</name>
</gene>
<accession>A0A1I4ZRX8</accession>
<keyword evidence="1" id="KW-1133">Transmembrane helix</keyword>
<keyword evidence="1" id="KW-0812">Transmembrane</keyword>
<keyword evidence="1" id="KW-0472">Membrane</keyword>
<dbReference type="EMBL" id="FOVC01000009">
    <property type="protein sequence ID" value="SFN52803.1"/>
    <property type="molecule type" value="Genomic_DNA"/>
</dbReference>
<feature type="transmembrane region" description="Helical" evidence="1">
    <location>
        <begin position="21"/>
        <end position="40"/>
    </location>
</feature>
<keyword evidence="3" id="KW-1185">Reference proteome</keyword>
<protein>
    <submittedName>
        <fullName evidence="2">Uncharacterized protein</fullName>
    </submittedName>
</protein>
<proteinExistence type="predicted"/>
<sequence>MLMIIINIYNQSKGNVDQSLFLFRIYGQINLLTVNFFNFYGGNISF</sequence>
<dbReference type="Proteomes" id="UP000242222">
    <property type="component" value="Unassembled WGS sequence"/>
</dbReference>
<organism evidence="2 3">
    <name type="scientific">Izhakiella capsodis</name>
    <dbReference type="NCBI Taxonomy" id="1367852"/>
    <lineage>
        <taxon>Bacteria</taxon>
        <taxon>Pseudomonadati</taxon>
        <taxon>Pseudomonadota</taxon>
        <taxon>Gammaproteobacteria</taxon>
        <taxon>Enterobacterales</taxon>
        <taxon>Erwiniaceae</taxon>
        <taxon>Izhakiella</taxon>
    </lineage>
</organism>
<evidence type="ECO:0000256" key="1">
    <source>
        <dbReference type="SAM" id="Phobius"/>
    </source>
</evidence>
<dbReference type="AlphaFoldDB" id="A0A1I4ZRX8"/>
<evidence type="ECO:0000313" key="3">
    <source>
        <dbReference type="Proteomes" id="UP000242222"/>
    </source>
</evidence>